<dbReference type="AlphaFoldDB" id="A0A834VRN2"/>
<sequence length="78" mass="9047">MRSLLLLCVCFTVVLGLPLHCCRLPWWHDDDKYEDKDDKDDKPSKPFIPVLTPRTRITLTLQPPRQLFLGPQSTVNTI</sequence>
<evidence type="ECO:0000313" key="2">
    <source>
        <dbReference type="EMBL" id="KAF7571687.1"/>
    </source>
</evidence>
<evidence type="ECO:0000256" key="1">
    <source>
        <dbReference type="SAM" id="SignalP"/>
    </source>
</evidence>
<protein>
    <submittedName>
        <fullName evidence="2">Uncharacterized protein</fullName>
    </submittedName>
</protein>
<dbReference type="KEGG" id="ptrr:90956267"/>
<feature type="chain" id="PRO_5032327388" evidence="1">
    <location>
        <begin position="17"/>
        <end position="78"/>
    </location>
</feature>
<keyword evidence="1" id="KW-0732">Signal</keyword>
<feature type="signal peptide" evidence="1">
    <location>
        <begin position="1"/>
        <end position="16"/>
    </location>
</feature>
<name>A0A834VRN2_9PLEO</name>
<comment type="caution">
    <text evidence="2">The sequence shown here is derived from an EMBL/GenBank/DDBJ whole genome shotgun (WGS) entry which is preliminary data.</text>
</comment>
<evidence type="ECO:0000313" key="3">
    <source>
        <dbReference type="Proteomes" id="UP000245464"/>
    </source>
</evidence>
<dbReference type="EMBL" id="NQIK02000004">
    <property type="protein sequence ID" value="KAF7571687.1"/>
    <property type="molecule type" value="Genomic_DNA"/>
</dbReference>
<gene>
    <name evidence="2" type="ORF">PtrM4_091870</name>
</gene>
<accession>A0A834VRN2</accession>
<reference evidence="2" key="1">
    <citation type="journal article" date="2018" name="BMC Genomics">
        <title>Comparative genomics of the wheat fungal pathogen Pyrenophora tritici-repentis reveals chromosomal variations and genome plasticity.</title>
        <authorList>
            <person name="Moolhuijzen P."/>
            <person name="See P.T."/>
            <person name="Hane J.K."/>
            <person name="Shi G."/>
            <person name="Liu Z."/>
            <person name="Oliver R.P."/>
            <person name="Moffat C.S."/>
        </authorList>
    </citation>
    <scope>NUCLEOTIDE SEQUENCE [LARGE SCALE GENOMIC DNA]</scope>
    <source>
        <strain evidence="2">M4</strain>
    </source>
</reference>
<proteinExistence type="predicted"/>
<dbReference type="GeneID" id="90956267"/>
<dbReference type="Proteomes" id="UP000245464">
    <property type="component" value="Chromosome 4"/>
</dbReference>
<dbReference type="RefSeq" id="XP_065962640.1">
    <property type="nucleotide sequence ID" value="XM_066106972.1"/>
</dbReference>
<organism evidence="2 3">
    <name type="scientific">Pyrenophora tritici-repentis</name>
    <dbReference type="NCBI Taxonomy" id="45151"/>
    <lineage>
        <taxon>Eukaryota</taxon>
        <taxon>Fungi</taxon>
        <taxon>Dikarya</taxon>
        <taxon>Ascomycota</taxon>
        <taxon>Pezizomycotina</taxon>
        <taxon>Dothideomycetes</taxon>
        <taxon>Pleosporomycetidae</taxon>
        <taxon>Pleosporales</taxon>
        <taxon>Pleosporineae</taxon>
        <taxon>Pleosporaceae</taxon>
        <taxon>Pyrenophora</taxon>
    </lineage>
</organism>